<dbReference type="Proteomes" id="UP000314983">
    <property type="component" value="Chromosome 19"/>
</dbReference>
<evidence type="ECO:0000256" key="7">
    <source>
        <dbReference type="ARBA" id="ARBA00023180"/>
    </source>
</evidence>
<dbReference type="Gene3D" id="2.60.40.10">
    <property type="entry name" value="Immunoglobulins"/>
    <property type="match status" value="1"/>
</dbReference>
<keyword evidence="4 8" id="KW-1133">Transmembrane helix</keyword>
<evidence type="ECO:0000256" key="2">
    <source>
        <dbReference type="ARBA" id="ARBA00022692"/>
    </source>
</evidence>
<evidence type="ECO:0008006" key="11">
    <source>
        <dbReference type="Google" id="ProtNLM"/>
    </source>
</evidence>
<dbReference type="AlphaFoldDB" id="A0A4W4ENN2"/>
<dbReference type="InterPro" id="IPR013783">
    <property type="entry name" value="Ig-like_fold"/>
</dbReference>
<reference evidence="10" key="1">
    <citation type="journal article" date="2014" name="Science">
        <title>Nonhuman genetics. Genomic basis for the convergent evolution of electric organs.</title>
        <authorList>
            <person name="Gallant J.R."/>
            <person name="Traeger L.L."/>
            <person name="Volkening J.D."/>
            <person name="Moffett H."/>
            <person name="Chen P.H."/>
            <person name="Novina C.D."/>
            <person name="Phillips G.N.Jr."/>
            <person name="Anand R."/>
            <person name="Wells G.B."/>
            <person name="Pinch M."/>
            <person name="Guth R."/>
            <person name="Unguez G.A."/>
            <person name="Albert J.S."/>
            <person name="Zakon H.H."/>
            <person name="Samanta M.P."/>
            <person name="Sussman M.R."/>
        </authorList>
    </citation>
    <scope>NUCLEOTIDE SEQUENCE [LARGE SCALE GENOMIC DNA]</scope>
</reference>
<evidence type="ECO:0000256" key="8">
    <source>
        <dbReference type="SAM" id="Phobius"/>
    </source>
</evidence>
<keyword evidence="7" id="KW-0325">Glycoprotein</keyword>
<evidence type="ECO:0000256" key="6">
    <source>
        <dbReference type="ARBA" id="ARBA00023170"/>
    </source>
</evidence>
<dbReference type="STRING" id="8005.ENSEEEP00000013739"/>
<evidence type="ECO:0000256" key="5">
    <source>
        <dbReference type="ARBA" id="ARBA00023136"/>
    </source>
</evidence>
<keyword evidence="5 8" id="KW-0472">Membrane</keyword>
<sequence length="367" mass="42031">MLTKLFCQSVYSKNFLLCVSYLLCFLVFKLPPPRNLSLSWAHCSLTAKWSKPTDLDSGCKVNYTVILCSNEICITIMTNPLMCENKKKSKPVHQCISPPKALVNNFSCIYYSDKKMNCSWNFLSNISDLQFHYGVLRERFSQRPCTSYITSGPLKTGCHMHSDDIAEKMCLIINRTTEHDPTNSFVIEPREIVKPWPPKLKIIREGEYLHFQSSTPDFQPHCWQHMYMYSKCKEKVRPSLLRVPYDEACRYTVRVQANYSPYCGKGASDWSEPEYYDVDPNWPLMVAVIVIPVIVSCCLITALVLFKRHKDIILPAIPEPSLLFKDMLNSNNDGLSKVGVGKLYVPIKEVVEKDVSLEPKSVLYPGP</sequence>
<evidence type="ECO:0000313" key="9">
    <source>
        <dbReference type="Ensembl" id="ENSEEEP00000013739.2"/>
    </source>
</evidence>
<evidence type="ECO:0000313" key="10">
    <source>
        <dbReference type="Proteomes" id="UP000314983"/>
    </source>
</evidence>
<dbReference type="GeneTree" id="ENSGT00730000112044"/>
<dbReference type="GO" id="GO:0009897">
    <property type="term" value="C:external side of plasma membrane"/>
    <property type="evidence" value="ECO:0007669"/>
    <property type="project" value="TreeGrafter"/>
</dbReference>
<dbReference type="Ensembl" id="ENSEEET00000013909.2">
    <property type="protein sequence ID" value="ENSEEEP00000013739.2"/>
    <property type="gene ID" value="ENSEEEG00000006846.2"/>
</dbReference>
<accession>A0A4W4ENN2</accession>
<reference evidence="10" key="2">
    <citation type="journal article" date="2017" name="Sci. Adv.">
        <title>A tail of two voltages: Proteomic comparison of the three electric organs of the electric eel.</title>
        <authorList>
            <person name="Traeger L.L."/>
            <person name="Sabat G."/>
            <person name="Barrett-Wilt G.A."/>
            <person name="Wells G.B."/>
            <person name="Sussman M.R."/>
        </authorList>
    </citation>
    <scope>NUCLEOTIDE SEQUENCE [LARGE SCALE GENOMIC DNA]</scope>
</reference>
<reference evidence="9" key="4">
    <citation type="submission" date="2025-08" db="UniProtKB">
        <authorList>
            <consortium name="Ensembl"/>
        </authorList>
    </citation>
    <scope>IDENTIFICATION</scope>
</reference>
<keyword evidence="2 8" id="KW-0812">Transmembrane</keyword>
<comment type="subcellular location">
    <subcellularLocation>
        <location evidence="1">Membrane</location>
        <topology evidence="1">Single-pass type I membrane protein</topology>
    </subcellularLocation>
</comment>
<evidence type="ECO:0000256" key="1">
    <source>
        <dbReference type="ARBA" id="ARBA00004479"/>
    </source>
</evidence>
<protein>
    <recommendedName>
        <fullName evidence="11">Type I cytokine receptor cytokine-binding domain-containing protein</fullName>
    </recommendedName>
</protein>
<keyword evidence="10" id="KW-1185">Reference proteome</keyword>
<keyword evidence="6" id="KW-0675">Receptor</keyword>
<reference evidence="9" key="3">
    <citation type="submission" date="2020-05" db="EMBL/GenBank/DDBJ databases">
        <title>Electrophorus electricus (electric eel) genome, fEleEle1, primary haplotype.</title>
        <authorList>
            <person name="Myers G."/>
            <person name="Meyer A."/>
            <person name="Fedrigo O."/>
            <person name="Formenti G."/>
            <person name="Rhie A."/>
            <person name="Tracey A."/>
            <person name="Sims Y."/>
            <person name="Jarvis E.D."/>
        </authorList>
    </citation>
    <scope>NUCLEOTIDE SEQUENCE [LARGE SCALE GENOMIC DNA]</scope>
</reference>
<gene>
    <name evidence="9" type="primary">IL13RA1</name>
</gene>
<reference evidence="9" key="5">
    <citation type="submission" date="2025-09" db="UniProtKB">
        <authorList>
            <consortium name="Ensembl"/>
        </authorList>
    </citation>
    <scope>IDENTIFICATION</scope>
</reference>
<name>A0A4W4ENN2_ELEEL</name>
<dbReference type="InterPro" id="IPR036116">
    <property type="entry name" value="FN3_sf"/>
</dbReference>
<dbReference type="GO" id="GO:0004896">
    <property type="term" value="F:cytokine receptor activity"/>
    <property type="evidence" value="ECO:0007669"/>
    <property type="project" value="TreeGrafter"/>
</dbReference>
<evidence type="ECO:0000256" key="3">
    <source>
        <dbReference type="ARBA" id="ARBA00022729"/>
    </source>
</evidence>
<proteinExistence type="predicted"/>
<feature type="transmembrane region" description="Helical" evidence="8">
    <location>
        <begin position="282"/>
        <end position="306"/>
    </location>
</feature>
<keyword evidence="3" id="KW-0732">Signal</keyword>
<dbReference type="OMA" id="PLMVSCC"/>
<dbReference type="PANTHER" id="PTHR23037:SF46">
    <property type="entry name" value="INTERLEUKIN 5 RECEPTOR SUBUNIT ALPHA"/>
    <property type="match status" value="1"/>
</dbReference>
<organism evidence="9 10">
    <name type="scientific">Electrophorus electricus</name>
    <name type="common">Electric eel</name>
    <name type="synonym">Gymnotus electricus</name>
    <dbReference type="NCBI Taxonomy" id="8005"/>
    <lineage>
        <taxon>Eukaryota</taxon>
        <taxon>Metazoa</taxon>
        <taxon>Chordata</taxon>
        <taxon>Craniata</taxon>
        <taxon>Vertebrata</taxon>
        <taxon>Euteleostomi</taxon>
        <taxon>Actinopterygii</taxon>
        <taxon>Neopterygii</taxon>
        <taxon>Teleostei</taxon>
        <taxon>Ostariophysi</taxon>
        <taxon>Gymnotiformes</taxon>
        <taxon>Gymnotoidei</taxon>
        <taxon>Gymnotidae</taxon>
        <taxon>Electrophorus</taxon>
    </lineage>
</organism>
<dbReference type="SUPFAM" id="SSF49265">
    <property type="entry name" value="Fibronectin type III"/>
    <property type="match status" value="1"/>
</dbReference>
<evidence type="ECO:0000256" key="4">
    <source>
        <dbReference type="ARBA" id="ARBA00022989"/>
    </source>
</evidence>
<dbReference type="PANTHER" id="PTHR23037">
    <property type="entry name" value="CYTOKINE RECEPTOR"/>
    <property type="match status" value="1"/>
</dbReference>